<evidence type="ECO:0000313" key="1">
    <source>
        <dbReference type="EMBL" id="QGU89551.1"/>
    </source>
</evidence>
<evidence type="ECO:0000313" key="2">
    <source>
        <dbReference type="Proteomes" id="UP000424752"/>
    </source>
</evidence>
<dbReference type="InterPro" id="IPR052947">
    <property type="entry name" value="T6SS_Hcp1_domain"/>
</dbReference>
<sequence length="55" mass="5995">MANLIYASIKGKKQGLISAGCSTYVSTGNRFQAGHEDQIMVLSLETEISRLRHLG</sequence>
<dbReference type="InterPro" id="IPR008514">
    <property type="entry name" value="T6SS_Hcp"/>
</dbReference>
<dbReference type="Gene3D" id="2.30.110.20">
    <property type="entry name" value="Hcp1-like"/>
    <property type="match status" value="1"/>
</dbReference>
<protein>
    <submittedName>
        <fullName evidence="1">Type VI secretion system tube protein Hcp</fullName>
    </submittedName>
</protein>
<dbReference type="InterPro" id="IPR036624">
    <property type="entry name" value="Hcp1-lik_sf"/>
</dbReference>
<dbReference type="AlphaFoldDB" id="A0A6I6ERY1"/>
<dbReference type="NCBIfam" id="TIGR03344">
    <property type="entry name" value="VI_effect_Hcp1"/>
    <property type="match status" value="1"/>
</dbReference>
<dbReference type="SUPFAM" id="SSF141452">
    <property type="entry name" value="Hcp1-like"/>
    <property type="match status" value="1"/>
</dbReference>
<accession>A0A6I6ERY1</accession>
<gene>
    <name evidence="1" type="primary">hcp</name>
    <name evidence="1" type="ORF">GN242_21175</name>
</gene>
<proteinExistence type="predicted"/>
<dbReference type="EMBL" id="CP046509">
    <property type="protein sequence ID" value="QGU89551.1"/>
    <property type="molecule type" value="Genomic_DNA"/>
</dbReference>
<dbReference type="PANTHER" id="PTHR34319">
    <property type="entry name" value="MAJOR EXPORTED PROTEIN"/>
    <property type="match status" value="1"/>
</dbReference>
<organism evidence="1 2">
    <name type="scientific">Erwinia sorbitola</name>
    <dbReference type="NCBI Taxonomy" id="2681984"/>
    <lineage>
        <taxon>Bacteria</taxon>
        <taxon>Pseudomonadati</taxon>
        <taxon>Pseudomonadota</taxon>
        <taxon>Gammaproteobacteria</taxon>
        <taxon>Enterobacterales</taxon>
        <taxon>Erwiniaceae</taxon>
        <taxon>Erwinia</taxon>
    </lineage>
</organism>
<dbReference type="Proteomes" id="UP000424752">
    <property type="component" value="Chromosome"/>
</dbReference>
<reference evidence="1 2" key="1">
    <citation type="submission" date="2019-12" db="EMBL/GenBank/DDBJ databases">
        <title>Erwinia sp. nov., isolated from droppings of birds in the Qinghai-Tiebt plateau of China.</title>
        <authorList>
            <person name="Ge Y."/>
        </authorList>
    </citation>
    <scope>NUCLEOTIDE SEQUENCE [LARGE SCALE GENOMIC DNA]</scope>
    <source>
        <strain evidence="1 2">J780</strain>
    </source>
</reference>
<dbReference type="PANTHER" id="PTHR34319:SF7">
    <property type="entry name" value="HNH ENDONUCLEASE DOMAIN-CONTAINING PROTEIN"/>
    <property type="match status" value="1"/>
</dbReference>
<name>A0A6I6ERY1_9GAMM</name>
<dbReference type="KEGG" id="erwi:GN242_21175"/>